<accession>A0ABX5XVS7</accession>
<dbReference type="EMBL" id="CP036432">
    <property type="protein sequence ID" value="QDV86059.1"/>
    <property type="molecule type" value="Genomic_DNA"/>
</dbReference>
<gene>
    <name evidence="1" type="ORF">TBK1r_50770</name>
</gene>
<proteinExistence type="predicted"/>
<evidence type="ECO:0000313" key="1">
    <source>
        <dbReference type="EMBL" id="QDV86059.1"/>
    </source>
</evidence>
<sequence length="242" mass="27024">MRPPMMTTGRSEVSAIVSHVPSAVPWFVIPIATPNRVFVADRRDDASLAITEAIAEHHGQVLASDTRSDWVGVLLDPGETAATEAAGKLREPSPSEPRRVAEWQRRPILRKHRFRHSFCVDTDRDIRHNKYVDHRNPTGVKTMSNRPRPRAYFYRNGVELTGHEMNGRCVESFGVPSGTIRNAVCFESVTVRTTRDETLTEADFGGPVSVKVWSPEQPATWFGIASVATVERVNADARQIAR</sequence>
<keyword evidence="2" id="KW-1185">Reference proteome</keyword>
<name>A0ABX5XVS7_9BACT</name>
<protein>
    <submittedName>
        <fullName evidence="1">Uncharacterized protein</fullName>
    </submittedName>
</protein>
<organism evidence="1 2">
    <name type="scientific">Stieleria magnilauensis</name>
    <dbReference type="NCBI Taxonomy" id="2527963"/>
    <lineage>
        <taxon>Bacteria</taxon>
        <taxon>Pseudomonadati</taxon>
        <taxon>Planctomycetota</taxon>
        <taxon>Planctomycetia</taxon>
        <taxon>Pirellulales</taxon>
        <taxon>Pirellulaceae</taxon>
        <taxon>Stieleria</taxon>
    </lineage>
</organism>
<reference evidence="1 2" key="1">
    <citation type="submission" date="2019-02" db="EMBL/GenBank/DDBJ databases">
        <title>Deep-cultivation of Planctomycetes and their phenomic and genomic characterization uncovers novel biology.</title>
        <authorList>
            <person name="Wiegand S."/>
            <person name="Jogler M."/>
            <person name="Boedeker C."/>
            <person name="Pinto D."/>
            <person name="Vollmers J."/>
            <person name="Rivas-Marin E."/>
            <person name="Kohn T."/>
            <person name="Peeters S.H."/>
            <person name="Heuer A."/>
            <person name="Rast P."/>
            <person name="Oberbeckmann S."/>
            <person name="Bunk B."/>
            <person name="Jeske O."/>
            <person name="Meyerdierks A."/>
            <person name="Storesund J.E."/>
            <person name="Kallscheuer N."/>
            <person name="Luecker S."/>
            <person name="Lage O.M."/>
            <person name="Pohl T."/>
            <person name="Merkel B.J."/>
            <person name="Hornburger P."/>
            <person name="Mueller R.-W."/>
            <person name="Bruemmer F."/>
            <person name="Labrenz M."/>
            <person name="Spormann A.M."/>
            <person name="Op den Camp H."/>
            <person name="Overmann J."/>
            <person name="Amann R."/>
            <person name="Jetten M.S.M."/>
            <person name="Mascher T."/>
            <person name="Medema M.H."/>
            <person name="Devos D.P."/>
            <person name="Kaster A.-K."/>
            <person name="Ovreas L."/>
            <person name="Rohde M."/>
            <person name="Galperin M.Y."/>
            <person name="Jogler C."/>
        </authorList>
    </citation>
    <scope>NUCLEOTIDE SEQUENCE [LARGE SCALE GENOMIC DNA]</scope>
    <source>
        <strain evidence="1 2">TBK1r</strain>
    </source>
</reference>
<evidence type="ECO:0000313" key="2">
    <source>
        <dbReference type="Proteomes" id="UP000318081"/>
    </source>
</evidence>
<dbReference type="Proteomes" id="UP000318081">
    <property type="component" value="Chromosome"/>
</dbReference>